<dbReference type="PROSITE" id="PS51387">
    <property type="entry name" value="FAD_PCMH"/>
    <property type="match status" value="1"/>
</dbReference>
<accession>A0A6N7QP19</accession>
<dbReference type="Proteomes" id="UP000433788">
    <property type="component" value="Unassembled WGS sequence"/>
</dbReference>
<dbReference type="InterPro" id="IPR036318">
    <property type="entry name" value="FAD-bd_PCMH-like_sf"/>
</dbReference>
<dbReference type="PANTHER" id="PTHR11748">
    <property type="entry name" value="D-LACTATE DEHYDROGENASE"/>
    <property type="match status" value="1"/>
</dbReference>
<sequence length="361" mass="38761">MSDQDQTELLKSRLAEARSQAEPVCIVGQQSKSFYGNAQVGTPLSLAEHTGIINYEPTELVLTARAGTSLADIEKTLAAEGQSLAFDPPQFGGRGTLGGAIASGLAGPGRPWLGGVRDMILGVKILNGQAELMRFGGEVMKNVAGYDVSRLMVGALGTLGVITEASVKVLPSAVSEATLVQTPDSDVDLHALSEQLLRAGRPVTGLIHWDNRIYLRLAGTESAVEAACQALGGEQMSATESRAFWTSIRDQSHPFYADTQAPLWRVSLPPKAPLTGFTGECLVDWAGQQLWLKSDMSATALRALAQEHGGSATLFRGHLDDCDAFQPLDAVQTRLHQRIKQSFDPEHILNPTRLYREMEAA</sequence>
<name>A0A6N7QP19_9GAMM</name>
<dbReference type="Pfam" id="PF01565">
    <property type="entry name" value="FAD_binding_4"/>
    <property type="match status" value="1"/>
</dbReference>
<dbReference type="InterPro" id="IPR016164">
    <property type="entry name" value="FAD-linked_Oxase-like_C"/>
</dbReference>
<dbReference type="EC" id="1.1.99.14" evidence="4"/>
<proteinExistence type="predicted"/>
<keyword evidence="5" id="KW-1185">Reference proteome</keyword>
<dbReference type="SUPFAM" id="SSF56176">
    <property type="entry name" value="FAD-binding/transporter-associated domain-like"/>
    <property type="match status" value="1"/>
</dbReference>
<evidence type="ECO:0000313" key="4">
    <source>
        <dbReference type="EMBL" id="MRH77119.1"/>
    </source>
</evidence>
<evidence type="ECO:0000256" key="2">
    <source>
        <dbReference type="ARBA" id="ARBA00022827"/>
    </source>
</evidence>
<dbReference type="EMBL" id="WJPP01000001">
    <property type="protein sequence ID" value="MRH77119.1"/>
    <property type="molecule type" value="Genomic_DNA"/>
</dbReference>
<evidence type="ECO:0000313" key="5">
    <source>
        <dbReference type="Proteomes" id="UP000433788"/>
    </source>
</evidence>
<feature type="domain" description="FAD-binding PCMH-type" evidence="3">
    <location>
        <begin position="1"/>
        <end position="172"/>
    </location>
</feature>
<protein>
    <submittedName>
        <fullName evidence="4">Glycolate oxidase subunit GlcE</fullName>
        <ecNumber evidence="4">1.1.99.14</ecNumber>
    </submittedName>
</protein>
<dbReference type="InterPro" id="IPR016166">
    <property type="entry name" value="FAD-bd_PCMH"/>
</dbReference>
<dbReference type="PANTHER" id="PTHR11748:SF103">
    <property type="entry name" value="GLYCOLATE OXIDASE SUBUNIT GLCE"/>
    <property type="match status" value="1"/>
</dbReference>
<keyword evidence="2" id="KW-0274">FAD</keyword>
<dbReference type="SUPFAM" id="SSF55103">
    <property type="entry name" value="FAD-linked oxidases, C-terminal domain"/>
    <property type="match status" value="1"/>
</dbReference>
<evidence type="ECO:0000259" key="3">
    <source>
        <dbReference type="PROSITE" id="PS51387"/>
    </source>
</evidence>
<dbReference type="AlphaFoldDB" id="A0A6N7QP19"/>
<dbReference type="InterPro" id="IPR016169">
    <property type="entry name" value="FAD-bd_PCMH_sub2"/>
</dbReference>
<keyword evidence="1" id="KW-0285">Flavoprotein</keyword>
<gene>
    <name evidence="4" type="primary">glcE</name>
    <name evidence="4" type="ORF">GH984_00130</name>
</gene>
<dbReference type="Gene3D" id="3.30.465.10">
    <property type="match status" value="1"/>
</dbReference>
<comment type="caution">
    <text evidence="4">The sequence shown here is derived from an EMBL/GenBank/DDBJ whole genome shotgun (WGS) entry which is preliminary data.</text>
</comment>
<dbReference type="GO" id="GO:0071949">
    <property type="term" value="F:FAD binding"/>
    <property type="evidence" value="ECO:0007669"/>
    <property type="project" value="InterPro"/>
</dbReference>
<dbReference type="InterPro" id="IPR006094">
    <property type="entry name" value="Oxid_FAD_bind_N"/>
</dbReference>
<dbReference type="RefSeq" id="WP_153718200.1">
    <property type="nucleotide sequence ID" value="NZ_WJPP01000001.1"/>
</dbReference>
<evidence type="ECO:0000256" key="1">
    <source>
        <dbReference type="ARBA" id="ARBA00022630"/>
    </source>
</evidence>
<dbReference type="GO" id="GO:0019154">
    <property type="term" value="F:glycolate dehydrogenase activity"/>
    <property type="evidence" value="ECO:0007669"/>
    <property type="project" value="UniProtKB-EC"/>
</dbReference>
<keyword evidence="4" id="KW-0560">Oxidoreductase</keyword>
<reference evidence="4 5" key="1">
    <citation type="submission" date="2019-11" db="EMBL/GenBank/DDBJ databases">
        <authorList>
            <person name="Zhang X.Y."/>
        </authorList>
    </citation>
    <scope>NUCLEOTIDE SEQUENCE [LARGE SCALE GENOMIC DNA]</scope>
    <source>
        <strain evidence="4 5">C176</strain>
    </source>
</reference>
<dbReference type="NCBIfam" id="NF008439">
    <property type="entry name" value="PRK11282.1"/>
    <property type="match status" value="1"/>
</dbReference>
<organism evidence="4 5">
    <name type="scientific">Spiribacter salilacus</name>
    <dbReference type="NCBI Taxonomy" id="2664894"/>
    <lineage>
        <taxon>Bacteria</taxon>
        <taxon>Pseudomonadati</taxon>
        <taxon>Pseudomonadota</taxon>
        <taxon>Gammaproteobacteria</taxon>
        <taxon>Chromatiales</taxon>
        <taxon>Ectothiorhodospiraceae</taxon>
        <taxon>Spiribacter</taxon>
    </lineage>
</organism>